<sequence>MMKEGLQATRHPLFKDMDWSYRGVQGLYVLEVVEWSDADMVVGHLEKQFAEGIIYAMALRNRGNYT</sequence>
<dbReference type="Proteomes" id="UP000027586">
    <property type="component" value="Unassembled WGS sequence"/>
</dbReference>
<proteinExistence type="predicted"/>
<keyword evidence="2" id="KW-1185">Reference proteome</keyword>
<dbReference type="VEuPathDB" id="FungiDB:LCOR_08615.1"/>
<comment type="caution">
    <text evidence="1">The sequence shown here is derived from an EMBL/GenBank/DDBJ whole genome shotgun (WGS) entry which is preliminary data.</text>
</comment>
<dbReference type="EMBL" id="CBTN010000048">
    <property type="protein sequence ID" value="CDH57705.1"/>
    <property type="molecule type" value="Genomic_DNA"/>
</dbReference>
<accession>A0A068S6T5</accession>
<evidence type="ECO:0000313" key="1">
    <source>
        <dbReference type="EMBL" id="CDH57705.1"/>
    </source>
</evidence>
<evidence type="ECO:0000313" key="2">
    <source>
        <dbReference type="Proteomes" id="UP000027586"/>
    </source>
</evidence>
<reference evidence="1" key="1">
    <citation type="submission" date="2013-08" db="EMBL/GenBank/DDBJ databases">
        <title>Gene expansion shapes genome architecture in the human pathogen Lichtheimia corymbifera: an evolutionary genomics analysis in the ancient terrestrial Mucorales (Mucoromycotina).</title>
        <authorList>
            <person name="Schwartze V.U."/>
            <person name="Winter S."/>
            <person name="Shelest E."/>
            <person name="Marcet-Houben M."/>
            <person name="Horn F."/>
            <person name="Wehner S."/>
            <person name="Hoffmann K."/>
            <person name="Riege K."/>
            <person name="Sammeth M."/>
            <person name="Nowrousian M."/>
            <person name="Valiante V."/>
            <person name="Linde J."/>
            <person name="Jacobsen I.D."/>
            <person name="Marz M."/>
            <person name="Brakhage A.A."/>
            <person name="Gabaldon T."/>
            <person name="Bocker S."/>
            <person name="Voigt K."/>
        </authorList>
    </citation>
    <scope>NUCLEOTIDE SEQUENCE [LARGE SCALE GENOMIC DNA]</scope>
    <source>
        <strain evidence="1">FSU 9682</strain>
    </source>
</reference>
<name>A0A068S6T5_9FUNG</name>
<gene>
    <name evidence="1" type="ORF">LCOR_08615.1</name>
</gene>
<dbReference type="AlphaFoldDB" id="A0A068S6T5"/>
<protein>
    <submittedName>
        <fullName evidence="1">Uncharacterized protein</fullName>
    </submittedName>
</protein>
<organism evidence="1 2">
    <name type="scientific">Lichtheimia corymbifera JMRC:FSU:9682</name>
    <dbReference type="NCBI Taxonomy" id="1263082"/>
    <lineage>
        <taxon>Eukaryota</taxon>
        <taxon>Fungi</taxon>
        <taxon>Fungi incertae sedis</taxon>
        <taxon>Mucoromycota</taxon>
        <taxon>Mucoromycotina</taxon>
        <taxon>Mucoromycetes</taxon>
        <taxon>Mucorales</taxon>
        <taxon>Lichtheimiaceae</taxon>
        <taxon>Lichtheimia</taxon>
    </lineage>
</organism>